<organism evidence="2 3">
    <name type="scientific">Bacteroides cellulosilyticus</name>
    <dbReference type="NCBI Taxonomy" id="246787"/>
    <lineage>
        <taxon>Bacteria</taxon>
        <taxon>Pseudomonadati</taxon>
        <taxon>Bacteroidota</taxon>
        <taxon>Bacteroidia</taxon>
        <taxon>Bacteroidales</taxon>
        <taxon>Bacteroidaceae</taxon>
        <taxon>Bacteroides</taxon>
    </lineage>
</organism>
<dbReference type="Proteomes" id="UP000061809">
    <property type="component" value="Chromosome"/>
</dbReference>
<accession>A0A0P0G467</accession>
<keyword evidence="1" id="KW-0472">Membrane</keyword>
<dbReference type="PATRIC" id="fig|246787.4.peg.4330"/>
<gene>
    <name evidence="2" type="ORF">BcellWH2_04187</name>
</gene>
<evidence type="ECO:0000256" key="1">
    <source>
        <dbReference type="SAM" id="Phobius"/>
    </source>
</evidence>
<sequence>MFYKKLFIWLFWLIIGLFTGCLPILLFVLAYFPMKHWSIEEEKRKTIKDINRLSRYYTGIRKNKERNG</sequence>
<feature type="transmembrane region" description="Helical" evidence="1">
    <location>
        <begin position="6"/>
        <end position="34"/>
    </location>
</feature>
<proteinExistence type="predicted"/>
<protein>
    <submittedName>
        <fullName evidence="2">Uncharacterized protein</fullName>
    </submittedName>
</protein>
<keyword evidence="1" id="KW-0812">Transmembrane</keyword>
<keyword evidence="1" id="KW-1133">Transmembrane helix</keyword>
<evidence type="ECO:0000313" key="3">
    <source>
        <dbReference type="Proteomes" id="UP000061809"/>
    </source>
</evidence>
<dbReference type="PROSITE" id="PS51257">
    <property type="entry name" value="PROKAR_LIPOPROTEIN"/>
    <property type="match status" value="1"/>
</dbReference>
<evidence type="ECO:0000313" key="2">
    <source>
        <dbReference type="EMBL" id="ALJ61406.1"/>
    </source>
</evidence>
<reference evidence="2 3" key="1">
    <citation type="journal article" date="2015" name="Science">
        <title>Genetic determinants of in vivo fitness and diet responsiveness in multiple human gut Bacteroides.</title>
        <authorList>
            <person name="Wu M."/>
            <person name="McNulty N.P."/>
            <person name="Rodionov D.A."/>
            <person name="Khoroshkin M.S."/>
            <person name="Griffin N.W."/>
            <person name="Cheng J."/>
            <person name="Latreille P."/>
            <person name="Kerstetter R.A."/>
            <person name="Terrapon N."/>
            <person name="Henrissat B."/>
            <person name="Osterman A.L."/>
            <person name="Gordon J.I."/>
        </authorList>
    </citation>
    <scope>NUCLEOTIDE SEQUENCE [LARGE SCALE GENOMIC DNA]</scope>
    <source>
        <strain evidence="2 3">WH2</strain>
    </source>
</reference>
<dbReference type="AlphaFoldDB" id="A0A0P0G467"/>
<dbReference type="KEGG" id="bcel:BcellWH2_04187"/>
<dbReference type="EMBL" id="CP012801">
    <property type="protein sequence ID" value="ALJ61406.1"/>
    <property type="molecule type" value="Genomic_DNA"/>
</dbReference>
<name>A0A0P0G467_9BACE</name>